<sequence length="542" mass="59451">MNTLLKRLISAACLTMSALLAFAPALPVAAQSDVETEAEATSETTSRIAFEGQLIELSSTDLPTTIVVRKDPEGEFKDYTVEIPADARIFPDGFTMADWITGDSLAVKGELNENTGVVSAAAIQNISLDPFRHKGLNGWITALDLAASTMTVQWKGDEHVVQVTADTKMVVPPKNPAALSDFKVGDRVRLRLVKGATANEARIIVALRRGDEIFLKARTRPFAGTLKAIDEAGKSLTVELAANKHLRPDDVNNLVGVPGEILTVAVDEHTKIVRRFKGSSSLDEFTPGDRLFIVGRVNDDGTIIARLIRNDSIVKAGLPRHLGKITAIDTAANVLTVQVVRKADVRAETKVRLQAQNDDGDEDDALREEVKERVKDELRLKKRFDLGAEWKVTYSDATKIKKDGKEASETDLAVGDIVRVQGVANLTSKTVAAQFIHAVSPDFRPLKRERPLREIVQERIKHAHGKLEVEDILEAQEPEDAVEEEDEAEEELEEEVEDEAEAEVEAEEEAEDVDDEEAVEEDADEQEDADEADEEDEDGSAV</sequence>
<keyword evidence="2" id="KW-0732">Signal</keyword>
<name>A0A1F7TKP4_9BACT</name>
<dbReference type="STRING" id="1802385.A2856_02490"/>
<dbReference type="Proteomes" id="UP000177885">
    <property type="component" value="Unassembled WGS sequence"/>
</dbReference>
<evidence type="ECO:0000313" key="4">
    <source>
        <dbReference type="EMBL" id="OGL66535.1"/>
    </source>
</evidence>
<organism evidence="4 5">
    <name type="scientific">Candidatus Uhrbacteria bacterium RIFCSPHIGHO2_01_FULL_63_20</name>
    <dbReference type="NCBI Taxonomy" id="1802385"/>
    <lineage>
        <taxon>Bacteria</taxon>
        <taxon>Candidatus Uhriibacteriota</taxon>
    </lineage>
</organism>
<gene>
    <name evidence="4" type="ORF">A2856_02490</name>
</gene>
<feature type="compositionally biased region" description="Acidic residues" evidence="1">
    <location>
        <begin position="470"/>
        <end position="542"/>
    </location>
</feature>
<dbReference type="Pfam" id="PF18914">
    <property type="entry name" value="DUF5666"/>
    <property type="match status" value="2"/>
</dbReference>
<dbReference type="EMBL" id="MGDT01000007">
    <property type="protein sequence ID" value="OGL66535.1"/>
    <property type="molecule type" value="Genomic_DNA"/>
</dbReference>
<reference evidence="4 5" key="1">
    <citation type="journal article" date="2016" name="Nat. Commun.">
        <title>Thousands of microbial genomes shed light on interconnected biogeochemical processes in an aquifer system.</title>
        <authorList>
            <person name="Anantharaman K."/>
            <person name="Brown C.T."/>
            <person name="Hug L.A."/>
            <person name="Sharon I."/>
            <person name="Castelle C.J."/>
            <person name="Probst A.J."/>
            <person name="Thomas B.C."/>
            <person name="Singh A."/>
            <person name="Wilkins M.J."/>
            <person name="Karaoz U."/>
            <person name="Brodie E.L."/>
            <person name="Williams K.H."/>
            <person name="Hubbard S.S."/>
            <person name="Banfield J.F."/>
        </authorList>
    </citation>
    <scope>NUCLEOTIDE SEQUENCE [LARGE SCALE GENOMIC DNA]</scope>
</reference>
<feature type="domain" description="DUF5666" evidence="3">
    <location>
        <begin position="389"/>
        <end position="436"/>
    </location>
</feature>
<dbReference type="AlphaFoldDB" id="A0A1F7TKP4"/>
<feature type="signal peptide" evidence="2">
    <location>
        <begin position="1"/>
        <end position="23"/>
    </location>
</feature>
<feature type="region of interest" description="Disordered" evidence="1">
    <location>
        <begin position="467"/>
        <end position="542"/>
    </location>
</feature>
<comment type="caution">
    <text evidence="4">The sequence shown here is derived from an EMBL/GenBank/DDBJ whole genome shotgun (WGS) entry which is preliminary data.</text>
</comment>
<feature type="chain" id="PRO_5009532830" description="DUF5666 domain-containing protein" evidence="2">
    <location>
        <begin position="24"/>
        <end position="542"/>
    </location>
</feature>
<evidence type="ECO:0000256" key="2">
    <source>
        <dbReference type="SAM" id="SignalP"/>
    </source>
</evidence>
<protein>
    <recommendedName>
        <fullName evidence="3">DUF5666 domain-containing protein</fullName>
    </recommendedName>
</protein>
<feature type="domain" description="DUF5666" evidence="3">
    <location>
        <begin position="262"/>
        <end position="308"/>
    </location>
</feature>
<evidence type="ECO:0000259" key="3">
    <source>
        <dbReference type="Pfam" id="PF18914"/>
    </source>
</evidence>
<evidence type="ECO:0000313" key="5">
    <source>
        <dbReference type="Proteomes" id="UP000177885"/>
    </source>
</evidence>
<dbReference type="InterPro" id="IPR043724">
    <property type="entry name" value="DUF5666"/>
</dbReference>
<evidence type="ECO:0000256" key="1">
    <source>
        <dbReference type="SAM" id="MobiDB-lite"/>
    </source>
</evidence>
<accession>A0A1F7TKP4</accession>
<proteinExistence type="predicted"/>